<reference evidence="1" key="1">
    <citation type="journal article" date="2011" name="Genome Biol.">
        <title>The draft genome of the carcinogenic human liver fluke Clonorchis sinensis.</title>
        <authorList>
            <person name="Wang X."/>
            <person name="Chen W."/>
            <person name="Huang Y."/>
            <person name="Sun J."/>
            <person name="Men J."/>
            <person name="Liu H."/>
            <person name="Luo F."/>
            <person name="Guo L."/>
            <person name="Lv X."/>
            <person name="Deng C."/>
            <person name="Zhou C."/>
            <person name="Fan Y."/>
            <person name="Li X."/>
            <person name="Huang L."/>
            <person name="Hu Y."/>
            <person name="Liang C."/>
            <person name="Hu X."/>
            <person name="Xu J."/>
            <person name="Yu X."/>
        </authorList>
    </citation>
    <scope>NUCLEOTIDE SEQUENCE [LARGE SCALE GENOMIC DNA]</scope>
    <source>
        <strain evidence="1">Henan</strain>
    </source>
</reference>
<evidence type="ECO:0000313" key="1">
    <source>
        <dbReference type="EMBL" id="GAA55933.1"/>
    </source>
</evidence>
<dbReference type="Proteomes" id="UP000008909">
    <property type="component" value="Unassembled WGS sequence"/>
</dbReference>
<dbReference type="AlphaFoldDB" id="G7YSK3"/>
<proteinExistence type="predicted"/>
<keyword evidence="2" id="KW-1185">Reference proteome</keyword>
<gene>
    <name evidence="1" type="ORF">CLF_109403</name>
</gene>
<sequence length="109" mass="11603">MYGDIWNIVATETSGGLVHRIQLARNITNGRFSWVPGAYIRKEAGGLSLYHEHTPVDDGSVFNQTRDKLVVVTDACVVTAAKREGNAAVHLANASAKDANAVVTAVIVA</sequence>
<accession>G7YSK3</accession>
<dbReference type="EMBL" id="DF144116">
    <property type="protein sequence ID" value="GAA55933.1"/>
    <property type="molecule type" value="Genomic_DNA"/>
</dbReference>
<name>G7YSK3_CLOSI</name>
<evidence type="ECO:0000313" key="2">
    <source>
        <dbReference type="Proteomes" id="UP000008909"/>
    </source>
</evidence>
<protein>
    <submittedName>
        <fullName evidence="1">Uncharacterized protein</fullName>
    </submittedName>
</protein>
<organism evidence="1 2">
    <name type="scientific">Clonorchis sinensis</name>
    <name type="common">Chinese liver fluke</name>
    <dbReference type="NCBI Taxonomy" id="79923"/>
    <lineage>
        <taxon>Eukaryota</taxon>
        <taxon>Metazoa</taxon>
        <taxon>Spiralia</taxon>
        <taxon>Lophotrochozoa</taxon>
        <taxon>Platyhelminthes</taxon>
        <taxon>Trematoda</taxon>
        <taxon>Digenea</taxon>
        <taxon>Opisthorchiida</taxon>
        <taxon>Opisthorchiata</taxon>
        <taxon>Opisthorchiidae</taxon>
        <taxon>Clonorchis</taxon>
    </lineage>
</organism>
<reference key="2">
    <citation type="submission" date="2011-10" db="EMBL/GenBank/DDBJ databases">
        <title>The genome and transcriptome sequence of Clonorchis sinensis provide insights into the carcinogenic liver fluke.</title>
        <authorList>
            <person name="Wang X."/>
            <person name="Huang Y."/>
            <person name="Chen W."/>
            <person name="Liu H."/>
            <person name="Guo L."/>
            <person name="Chen Y."/>
            <person name="Luo F."/>
            <person name="Zhou W."/>
            <person name="Sun J."/>
            <person name="Mao Q."/>
            <person name="Liang P."/>
            <person name="Zhou C."/>
            <person name="Tian Y."/>
            <person name="Men J."/>
            <person name="Lv X."/>
            <person name="Huang L."/>
            <person name="Zhou J."/>
            <person name="Hu Y."/>
            <person name="Li R."/>
            <person name="Zhang F."/>
            <person name="Lei H."/>
            <person name="Li X."/>
            <person name="Hu X."/>
            <person name="Liang C."/>
            <person name="Xu J."/>
            <person name="Wu Z."/>
            <person name="Yu X."/>
        </authorList>
    </citation>
    <scope>NUCLEOTIDE SEQUENCE</scope>
    <source>
        <strain>Henan</strain>
    </source>
</reference>